<dbReference type="Gene3D" id="3.30.920.30">
    <property type="entry name" value="Hypothetical protein"/>
    <property type="match status" value="1"/>
</dbReference>
<evidence type="ECO:0000256" key="7">
    <source>
        <dbReference type="ARBA" id="ARBA00023016"/>
    </source>
</evidence>
<proteinExistence type="inferred from homology"/>
<dbReference type="STRING" id="1802701.A3A33_01305"/>
<dbReference type="EMBL" id="MGKP01000001">
    <property type="protein sequence ID" value="OGN29943.1"/>
    <property type="molecule type" value="Genomic_DNA"/>
</dbReference>
<evidence type="ECO:0000256" key="2">
    <source>
        <dbReference type="ARBA" id="ARBA00022649"/>
    </source>
</evidence>
<keyword evidence="6" id="KW-0694">RNA-binding</keyword>
<keyword evidence="2" id="KW-1277">Toxin-antitoxin system</keyword>
<accession>A0A1F8GX21</accession>
<keyword evidence="3" id="KW-0540">Nuclease</keyword>
<evidence type="ECO:0000313" key="8">
    <source>
        <dbReference type="EMBL" id="OGN29943.1"/>
    </source>
</evidence>
<evidence type="ECO:0000256" key="3">
    <source>
        <dbReference type="ARBA" id="ARBA00022722"/>
    </source>
</evidence>
<dbReference type="Pfam" id="PF07927">
    <property type="entry name" value="HicA_toxin"/>
    <property type="match status" value="1"/>
</dbReference>
<evidence type="ECO:0000256" key="5">
    <source>
        <dbReference type="ARBA" id="ARBA00022801"/>
    </source>
</evidence>
<dbReference type="GO" id="GO:0016787">
    <property type="term" value="F:hydrolase activity"/>
    <property type="evidence" value="ECO:0007669"/>
    <property type="project" value="UniProtKB-KW"/>
</dbReference>
<dbReference type="GO" id="GO:0004519">
    <property type="term" value="F:endonuclease activity"/>
    <property type="evidence" value="ECO:0007669"/>
    <property type="project" value="UniProtKB-KW"/>
</dbReference>
<comment type="similarity">
    <text evidence="1">Belongs to the HicA mRNA interferase family.</text>
</comment>
<keyword evidence="7" id="KW-0346">Stress response</keyword>
<evidence type="ECO:0000256" key="6">
    <source>
        <dbReference type="ARBA" id="ARBA00022884"/>
    </source>
</evidence>
<protein>
    <recommendedName>
        <fullName evidence="10">Addiction module toxin, HicA family</fullName>
    </recommendedName>
</protein>
<evidence type="ECO:0008006" key="10">
    <source>
        <dbReference type="Google" id="ProtNLM"/>
    </source>
</evidence>
<dbReference type="InterPro" id="IPR012933">
    <property type="entry name" value="HicA_mRNA_interferase"/>
</dbReference>
<keyword evidence="5" id="KW-0378">Hydrolase</keyword>
<dbReference type="InterPro" id="IPR038570">
    <property type="entry name" value="HicA_sf"/>
</dbReference>
<evidence type="ECO:0000256" key="4">
    <source>
        <dbReference type="ARBA" id="ARBA00022759"/>
    </source>
</evidence>
<sequence length="76" mass="9037">MPRLTPIHWQKFEKFLLSIGCQYKRQHGSHRIYTKTGLLRPLVVPCYGNLPIFVIRNNLRLLNMAVDEYVELLRKV</sequence>
<dbReference type="AlphaFoldDB" id="A0A1F8GX21"/>
<reference evidence="8 9" key="1">
    <citation type="journal article" date="2016" name="Nat. Commun.">
        <title>Thousands of microbial genomes shed light on interconnected biogeochemical processes in an aquifer system.</title>
        <authorList>
            <person name="Anantharaman K."/>
            <person name="Brown C.T."/>
            <person name="Hug L.A."/>
            <person name="Sharon I."/>
            <person name="Castelle C.J."/>
            <person name="Probst A.J."/>
            <person name="Thomas B.C."/>
            <person name="Singh A."/>
            <person name="Wilkins M.J."/>
            <person name="Karaoz U."/>
            <person name="Brodie E.L."/>
            <person name="Williams K.H."/>
            <person name="Hubbard S.S."/>
            <person name="Banfield J.F."/>
        </authorList>
    </citation>
    <scope>NUCLEOTIDE SEQUENCE [LARGE SCALE GENOMIC DNA]</scope>
</reference>
<dbReference type="GO" id="GO:0003729">
    <property type="term" value="F:mRNA binding"/>
    <property type="evidence" value="ECO:0007669"/>
    <property type="project" value="InterPro"/>
</dbReference>
<dbReference type="SUPFAM" id="SSF54786">
    <property type="entry name" value="YcfA/nrd intein domain"/>
    <property type="match status" value="1"/>
</dbReference>
<name>A0A1F8GX21_9BACT</name>
<evidence type="ECO:0000256" key="1">
    <source>
        <dbReference type="ARBA" id="ARBA00006620"/>
    </source>
</evidence>
<keyword evidence="4" id="KW-0255">Endonuclease</keyword>
<evidence type="ECO:0000313" key="9">
    <source>
        <dbReference type="Proteomes" id="UP000179047"/>
    </source>
</evidence>
<comment type="caution">
    <text evidence="8">The sequence shown here is derived from an EMBL/GenBank/DDBJ whole genome shotgun (WGS) entry which is preliminary data.</text>
</comment>
<gene>
    <name evidence="8" type="ORF">A3A33_01305</name>
</gene>
<dbReference type="Proteomes" id="UP000179047">
    <property type="component" value="Unassembled WGS sequence"/>
</dbReference>
<organism evidence="8 9">
    <name type="scientific">Candidatus Yanofskybacteria bacterium RIFCSPLOWO2_01_FULL_49_25</name>
    <dbReference type="NCBI Taxonomy" id="1802701"/>
    <lineage>
        <taxon>Bacteria</taxon>
        <taxon>Candidatus Yanofskyibacteriota</taxon>
    </lineage>
</organism>